<feature type="compositionally biased region" description="Basic and acidic residues" evidence="7">
    <location>
        <begin position="207"/>
        <end position="216"/>
    </location>
</feature>
<dbReference type="InterPro" id="IPR034147">
    <property type="entry name" value="RBM40_RRM1"/>
</dbReference>
<proteinExistence type="predicted"/>
<dbReference type="CDD" id="cd12239">
    <property type="entry name" value="RRM2_RBM40_like"/>
    <property type="match status" value="1"/>
</dbReference>
<gene>
    <name evidence="9" type="primary">AUGUSTUS-3.0.2_10372</name>
    <name evidence="9" type="ORF">TcasGA2_TC010372</name>
</gene>
<name>D6WGC1_TRICA</name>
<evidence type="ECO:0000256" key="2">
    <source>
        <dbReference type="ARBA" id="ARBA00020364"/>
    </source>
</evidence>
<evidence type="ECO:0000256" key="3">
    <source>
        <dbReference type="ARBA" id="ARBA00022737"/>
    </source>
</evidence>
<keyword evidence="10" id="KW-1185">Reference proteome</keyword>
<feature type="compositionally biased region" description="Pro residues" evidence="7">
    <location>
        <begin position="178"/>
        <end position="193"/>
    </location>
</feature>
<dbReference type="InterPro" id="IPR012677">
    <property type="entry name" value="Nucleotide-bd_a/b_plait_sf"/>
</dbReference>
<dbReference type="STRING" id="7070.D6WGC1"/>
<dbReference type="Proteomes" id="UP000007266">
    <property type="component" value="Linkage group 3"/>
</dbReference>
<dbReference type="PROSITE" id="PS50102">
    <property type="entry name" value="RRM"/>
    <property type="match status" value="2"/>
</dbReference>
<accession>D6WGC1</accession>
<feature type="region of interest" description="Disordered" evidence="7">
    <location>
        <begin position="166"/>
        <end position="227"/>
    </location>
</feature>
<reference evidence="9 10" key="2">
    <citation type="journal article" date="2010" name="Nucleic Acids Res.">
        <title>BeetleBase in 2010: revisions to provide comprehensive genomic information for Tribolium castaneum.</title>
        <authorList>
            <person name="Kim H.S."/>
            <person name="Murphy T."/>
            <person name="Xia J."/>
            <person name="Caragea D."/>
            <person name="Park Y."/>
            <person name="Beeman R.W."/>
            <person name="Lorenzen M.D."/>
            <person name="Butcher S."/>
            <person name="Manak J.R."/>
            <person name="Brown S.J."/>
        </authorList>
    </citation>
    <scope>GENOME REANNOTATION</scope>
    <source>
        <strain evidence="9 10">Georgia GA2</strain>
    </source>
</reference>
<evidence type="ECO:0000256" key="7">
    <source>
        <dbReference type="SAM" id="MobiDB-lite"/>
    </source>
</evidence>
<dbReference type="eggNOG" id="KOG4206">
    <property type="taxonomic scope" value="Eukaryota"/>
</dbReference>
<dbReference type="EMBL" id="KQ971329">
    <property type="protein sequence ID" value="EFA01147.1"/>
    <property type="molecule type" value="Genomic_DNA"/>
</dbReference>
<dbReference type="CDD" id="cd12238">
    <property type="entry name" value="RRM1_RBM40_like"/>
    <property type="match status" value="1"/>
</dbReference>
<evidence type="ECO:0000256" key="6">
    <source>
        <dbReference type="PROSITE-ProRule" id="PRU00176"/>
    </source>
</evidence>
<dbReference type="GO" id="GO:0030626">
    <property type="term" value="F:U12 snRNA binding"/>
    <property type="evidence" value="ECO:0000318"/>
    <property type="project" value="GO_Central"/>
</dbReference>
<keyword evidence="3" id="KW-0677">Repeat</keyword>
<dbReference type="OMA" id="AINIRHE"/>
<dbReference type="PANTHER" id="PTHR16105:SF0">
    <property type="entry name" value="RNA-BINDING REGION-CONTAINING PROTEIN 3"/>
    <property type="match status" value="1"/>
</dbReference>
<reference evidence="9 10" key="1">
    <citation type="journal article" date="2008" name="Nature">
        <title>The genome of the model beetle and pest Tribolium castaneum.</title>
        <authorList>
            <consortium name="Tribolium Genome Sequencing Consortium"/>
            <person name="Richards S."/>
            <person name="Gibbs R.A."/>
            <person name="Weinstock G.M."/>
            <person name="Brown S.J."/>
            <person name="Denell R."/>
            <person name="Beeman R.W."/>
            <person name="Gibbs R."/>
            <person name="Beeman R.W."/>
            <person name="Brown S.J."/>
            <person name="Bucher G."/>
            <person name="Friedrich M."/>
            <person name="Grimmelikhuijzen C.J."/>
            <person name="Klingler M."/>
            <person name="Lorenzen M."/>
            <person name="Richards S."/>
            <person name="Roth S."/>
            <person name="Schroder R."/>
            <person name="Tautz D."/>
            <person name="Zdobnov E.M."/>
            <person name="Muzny D."/>
            <person name="Gibbs R.A."/>
            <person name="Weinstock G.M."/>
            <person name="Attaway T."/>
            <person name="Bell S."/>
            <person name="Buhay C.J."/>
            <person name="Chandrabose M.N."/>
            <person name="Chavez D."/>
            <person name="Clerk-Blankenburg K.P."/>
            <person name="Cree A."/>
            <person name="Dao M."/>
            <person name="Davis C."/>
            <person name="Chacko J."/>
            <person name="Dinh H."/>
            <person name="Dugan-Rocha S."/>
            <person name="Fowler G."/>
            <person name="Garner T.T."/>
            <person name="Garnes J."/>
            <person name="Gnirke A."/>
            <person name="Hawes A."/>
            <person name="Hernandez J."/>
            <person name="Hines S."/>
            <person name="Holder M."/>
            <person name="Hume J."/>
            <person name="Jhangiani S.N."/>
            <person name="Joshi V."/>
            <person name="Khan Z.M."/>
            <person name="Jackson L."/>
            <person name="Kovar C."/>
            <person name="Kowis A."/>
            <person name="Lee S."/>
            <person name="Lewis L.R."/>
            <person name="Margolis J."/>
            <person name="Morgan M."/>
            <person name="Nazareth L.V."/>
            <person name="Nguyen N."/>
            <person name="Okwuonu G."/>
            <person name="Parker D."/>
            <person name="Richards S."/>
            <person name="Ruiz S.J."/>
            <person name="Santibanez J."/>
            <person name="Savard J."/>
            <person name="Scherer S.E."/>
            <person name="Schneider B."/>
            <person name="Sodergren E."/>
            <person name="Tautz D."/>
            <person name="Vattahil S."/>
            <person name="Villasana D."/>
            <person name="White C.S."/>
            <person name="Wright R."/>
            <person name="Park Y."/>
            <person name="Beeman R.W."/>
            <person name="Lord J."/>
            <person name="Oppert B."/>
            <person name="Lorenzen M."/>
            <person name="Brown S."/>
            <person name="Wang L."/>
            <person name="Savard J."/>
            <person name="Tautz D."/>
            <person name="Richards S."/>
            <person name="Weinstock G."/>
            <person name="Gibbs R.A."/>
            <person name="Liu Y."/>
            <person name="Worley K."/>
            <person name="Weinstock G."/>
            <person name="Elsik C.G."/>
            <person name="Reese J.T."/>
            <person name="Elhaik E."/>
            <person name="Landan G."/>
            <person name="Graur D."/>
            <person name="Arensburger P."/>
            <person name="Atkinson P."/>
            <person name="Beeman R.W."/>
            <person name="Beidler J."/>
            <person name="Brown S.J."/>
            <person name="Demuth J.P."/>
            <person name="Drury D.W."/>
            <person name="Du Y.Z."/>
            <person name="Fujiwara H."/>
            <person name="Lorenzen M."/>
            <person name="Maselli V."/>
            <person name="Osanai M."/>
            <person name="Park Y."/>
            <person name="Robertson H.M."/>
            <person name="Tu Z."/>
            <person name="Wang J.J."/>
            <person name="Wang S."/>
            <person name="Richards S."/>
            <person name="Song H."/>
            <person name="Zhang L."/>
            <person name="Sodergren E."/>
            <person name="Werner D."/>
            <person name="Stanke M."/>
            <person name="Morgenstern B."/>
            <person name="Solovyev V."/>
            <person name="Kosarev P."/>
            <person name="Brown G."/>
            <person name="Chen H.C."/>
            <person name="Ermolaeva O."/>
            <person name="Hlavina W."/>
            <person name="Kapustin Y."/>
            <person name="Kiryutin B."/>
            <person name="Kitts P."/>
            <person name="Maglott D."/>
            <person name="Pruitt K."/>
            <person name="Sapojnikov V."/>
            <person name="Souvorov A."/>
            <person name="Mackey A.J."/>
            <person name="Waterhouse R.M."/>
            <person name="Wyder S."/>
            <person name="Zdobnov E.M."/>
            <person name="Zdobnov E.M."/>
            <person name="Wyder S."/>
            <person name="Kriventseva E.V."/>
            <person name="Kadowaki T."/>
            <person name="Bork P."/>
            <person name="Aranda M."/>
            <person name="Bao R."/>
            <person name="Beermann A."/>
            <person name="Berns N."/>
            <person name="Bolognesi R."/>
            <person name="Bonneton F."/>
            <person name="Bopp D."/>
            <person name="Brown S.J."/>
            <person name="Bucher G."/>
            <person name="Butts T."/>
            <person name="Chaumot A."/>
            <person name="Denell R.E."/>
            <person name="Ferrier D.E."/>
            <person name="Friedrich M."/>
            <person name="Gordon C.M."/>
            <person name="Jindra M."/>
            <person name="Klingler M."/>
            <person name="Lan Q."/>
            <person name="Lattorff H.M."/>
            <person name="Laudet V."/>
            <person name="von Levetsow C."/>
            <person name="Liu Z."/>
            <person name="Lutz R."/>
            <person name="Lynch J.A."/>
            <person name="da Fonseca R.N."/>
            <person name="Posnien N."/>
            <person name="Reuter R."/>
            <person name="Roth S."/>
            <person name="Savard J."/>
            <person name="Schinko J.B."/>
            <person name="Schmitt C."/>
            <person name="Schoppmeier M."/>
            <person name="Schroder R."/>
            <person name="Shippy T.D."/>
            <person name="Simonnet F."/>
            <person name="Marques-Souza H."/>
            <person name="Tautz D."/>
            <person name="Tomoyasu Y."/>
            <person name="Trauner J."/>
            <person name="Van der Zee M."/>
            <person name="Vervoort M."/>
            <person name="Wittkopp N."/>
            <person name="Wimmer E.A."/>
            <person name="Yang X."/>
            <person name="Jones A.K."/>
            <person name="Sattelle D.B."/>
            <person name="Ebert P.R."/>
            <person name="Nelson D."/>
            <person name="Scott J.G."/>
            <person name="Beeman R.W."/>
            <person name="Muthukrishnan S."/>
            <person name="Kramer K.J."/>
            <person name="Arakane Y."/>
            <person name="Beeman R.W."/>
            <person name="Zhu Q."/>
            <person name="Hogenkamp D."/>
            <person name="Dixit R."/>
            <person name="Oppert B."/>
            <person name="Jiang H."/>
            <person name="Zou Z."/>
            <person name="Marshall J."/>
            <person name="Elpidina E."/>
            <person name="Vinokurov K."/>
            <person name="Oppert C."/>
            <person name="Zou Z."/>
            <person name="Evans J."/>
            <person name="Lu Z."/>
            <person name="Zhao P."/>
            <person name="Sumathipala N."/>
            <person name="Altincicek B."/>
            <person name="Vilcinskas A."/>
            <person name="Williams M."/>
            <person name="Hultmark D."/>
            <person name="Hetru C."/>
            <person name="Jiang H."/>
            <person name="Grimmelikhuijzen C.J."/>
            <person name="Hauser F."/>
            <person name="Cazzamali G."/>
            <person name="Williamson M."/>
            <person name="Park Y."/>
            <person name="Li B."/>
            <person name="Tanaka Y."/>
            <person name="Predel R."/>
            <person name="Neupert S."/>
            <person name="Schachtner J."/>
            <person name="Verleyen P."/>
            <person name="Raible F."/>
            <person name="Bork P."/>
            <person name="Friedrich M."/>
            <person name="Walden K.K."/>
            <person name="Robertson H.M."/>
            <person name="Angeli S."/>
            <person name="Foret S."/>
            <person name="Bucher G."/>
            <person name="Schuetz S."/>
            <person name="Maleszka R."/>
            <person name="Wimmer E.A."/>
            <person name="Beeman R.W."/>
            <person name="Lorenzen M."/>
            <person name="Tomoyasu Y."/>
            <person name="Miller S.C."/>
            <person name="Grossmann D."/>
            <person name="Bucher G."/>
        </authorList>
    </citation>
    <scope>NUCLEOTIDE SEQUENCE [LARGE SCALE GENOMIC DNA]</scope>
    <source>
        <strain evidence="9 10">Georgia GA2</strain>
    </source>
</reference>
<feature type="domain" description="RRM" evidence="8">
    <location>
        <begin position="334"/>
        <end position="417"/>
    </location>
</feature>
<keyword evidence="4 6" id="KW-0694">RNA-binding</keyword>
<keyword evidence="5" id="KW-0539">Nucleus</keyword>
<dbReference type="OrthoDB" id="448399at2759"/>
<comment type="subcellular location">
    <subcellularLocation>
        <location evidence="1">Nucleus</location>
    </subcellularLocation>
</comment>
<dbReference type="PANTHER" id="PTHR16105">
    <property type="entry name" value="RNA-BINDING REGION-CONTAINING PROTEIN 3"/>
    <property type="match status" value="1"/>
</dbReference>
<evidence type="ECO:0000313" key="9">
    <source>
        <dbReference type="EMBL" id="EFA01147.1"/>
    </source>
</evidence>
<dbReference type="PhylomeDB" id="D6WGC1"/>
<evidence type="ECO:0000313" key="10">
    <source>
        <dbReference type="Proteomes" id="UP000007266"/>
    </source>
</evidence>
<dbReference type="InterPro" id="IPR045164">
    <property type="entry name" value="RBM41/RNPC3"/>
</dbReference>
<organism evidence="9 10">
    <name type="scientific">Tribolium castaneum</name>
    <name type="common">Red flour beetle</name>
    <dbReference type="NCBI Taxonomy" id="7070"/>
    <lineage>
        <taxon>Eukaryota</taxon>
        <taxon>Metazoa</taxon>
        <taxon>Ecdysozoa</taxon>
        <taxon>Arthropoda</taxon>
        <taxon>Hexapoda</taxon>
        <taxon>Insecta</taxon>
        <taxon>Pterygota</taxon>
        <taxon>Neoptera</taxon>
        <taxon>Endopterygota</taxon>
        <taxon>Coleoptera</taxon>
        <taxon>Polyphaga</taxon>
        <taxon>Cucujiformia</taxon>
        <taxon>Tenebrionidae</taxon>
        <taxon>Tenebrionidae incertae sedis</taxon>
        <taxon>Tribolium</taxon>
    </lineage>
</organism>
<evidence type="ECO:0000256" key="5">
    <source>
        <dbReference type="ARBA" id="ARBA00023242"/>
    </source>
</evidence>
<dbReference type="InterPro" id="IPR000504">
    <property type="entry name" value="RRM_dom"/>
</dbReference>
<dbReference type="SMART" id="SM00360">
    <property type="entry name" value="RRM"/>
    <property type="match status" value="2"/>
</dbReference>
<sequence length="424" mass="47833">MVCEDVLKIKNLPKELSDAEKEDFLKHFGASKVKIITSKSCQKSVAFARFDSKEVAREVLFRLHQAYILKNRLCVEYAVHDIGLPKIKKVEQTTATNKEHFKSFVTKLNSFNSAVGFQQPPPPHLKYVYPKANRLTINNIGHALATVPKFYTQVLHLMNRMNLPPPFALPDPVRQRPPQQPQPKPADPTPPKPQESSSESELESDEESKTNKEIIPQKRVLRQKKAVKRPKFIKPTVAVTSSGAKHEPEDVFEKSDVQTQRKIELKVSSTALDGKEEEVEQHVGTIPSCEADESGEKPEKTVITAEELAANQIPEKDLDVLPVFKNYHPGAPTCRLYIKNIAKNAELKDLEYIYNRYKVESDGENPSTFDIRLMQEGRMKGQAFVTLSSVEIAQKALKETNAYILKDKPLVVVFARSAPTKKAN</sequence>
<feature type="domain" description="RRM" evidence="8">
    <location>
        <begin position="5"/>
        <end position="80"/>
    </location>
</feature>
<dbReference type="InParanoid" id="D6WGC1"/>
<dbReference type="FunFam" id="3.30.70.330:FF:000207">
    <property type="entry name" value="RNA-binding region (RNP1, RRM)-containing 3"/>
    <property type="match status" value="1"/>
</dbReference>
<dbReference type="AlphaFoldDB" id="D6WGC1"/>
<dbReference type="GO" id="GO:0000398">
    <property type="term" value="P:mRNA splicing, via spliceosome"/>
    <property type="evidence" value="ECO:0000318"/>
    <property type="project" value="GO_Central"/>
</dbReference>
<evidence type="ECO:0000256" key="4">
    <source>
        <dbReference type="ARBA" id="ARBA00022884"/>
    </source>
</evidence>
<evidence type="ECO:0000259" key="8">
    <source>
        <dbReference type="PROSITE" id="PS50102"/>
    </source>
</evidence>
<dbReference type="GO" id="GO:0097157">
    <property type="term" value="F:pre-mRNA intronic binding"/>
    <property type="evidence" value="ECO:0000318"/>
    <property type="project" value="GO_Central"/>
</dbReference>
<dbReference type="SUPFAM" id="SSF54928">
    <property type="entry name" value="RNA-binding domain, RBD"/>
    <property type="match status" value="2"/>
</dbReference>
<dbReference type="Pfam" id="PF00076">
    <property type="entry name" value="RRM_1"/>
    <property type="match status" value="2"/>
</dbReference>
<dbReference type="HOGENOM" id="CLU_039888_2_1_1"/>
<protein>
    <recommendedName>
        <fullName evidence="2">RNA-binding region-containing protein 3</fullName>
    </recommendedName>
</protein>
<dbReference type="Gene3D" id="3.30.70.330">
    <property type="match status" value="2"/>
</dbReference>
<evidence type="ECO:0000256" key="1">
    <source>
        <dbReference type="ARBA" id="ARBA00004123"/>
    </source>
</evidence>
<dbReference type="KEGG" id="tca:659607"/>
<dbReference type="GO" id="GO:0005689">
    <property type="term" value="C:U12-type spliceosomal complex"/>
    <property type="evidence" value="ECO:0000318"/>
    <property type="project" value="GO_Central"/>
</dbReference>
<dbReference type="InterPro" id="IPR035979">
    <property type="entry name" value="RBD_domain_sf"/>
</dbReference>
<dbReference type="FunCoup" id="D6WGC1">
    <property type="interactions" value="746"/>
</dbReference>